<gene>
    <name evidence="1" type="ORF">ENJ42_06845</name>
</gene>
<dbReference type="SUPFAM" id="SSF81901">
    <property type="entry name" value="HCP-like"/>
    <property type="match status" value="2"/>
</dbReference>
<dbReference type="InterPro" id="IPR050767">
    <property type="entry name" value="Sel1_AlgK"/>
</dbReference>
<dbReference type="InterPro" id="IPR011990">
    <property type="entry name" value="TPR-like_helical_dom_sf"/>
</dbReference>
<sequence>MSCAFFLSPLHTPAFAAEGPIQSYQSALTAYENGNIANAFIFAKLAGAGGDADAQTLVGHILQKGELGDPDYNQAVKWYLKAAMQDNTDAMVALGQMGLLSQGGLSVSDGRNWLEKAAKLGRTDAMRALSDMYHLGKGTPPDPAKRRSWLFKAANQGDMLAMRKLGDLDFEDSPKNALVWYEKAAQLGDPESAYFAGVMYAENFAIKPDAKKSADWLRLAALAGHPAAQADYGLMVYQGNGTERSVKDAVIWFKKSALGGDPEGRFLYAFTLAKGEGVKQSFEDAYYWLLRADEDSGATGIDAYDRDRAELKKRLEDNISPDVLARARKRAMSDKLLGNTPKP</sequence>
<comment type="caution">
    <text evidence="1">The sequence shown here is derived from an EMBL/GenBank/DDBJ whole genome shotgun (WGS) entry which is preliminary data.</text>
</comment>
<dbReference type="InterPro" id="IPR006597">
    <property type="entry name" value="Sel1-like"/>
</dbReference>
<dbReference type="EMBL" id="DRMJ01000354">
    <property type="protein sequence ID" value="HHL43313.1"/>
    <property type="molecule type" value="Genomic_DNA"/>
</dbReference>
<proteinExistence type="predicted"/>
<dbReference type="PANTHER" id="PTHR11102">
    <property type="entry name" value="SEL-1-LIKE PROTEIN"/>
    <property type="match status" value="1"/>
</dbReference>
<organism evidence="1">
    <name type="scientific">Hellea balneolensis</name>
    <dbReference type="NCBI Taxonomy" id="287478"/>
    <lineage>
        <taxon>Bacteria</taxon>
        <taxon>Pseudomonadati</taxon>
        <taxon>Pseudomonadota</taxon>
        <taxon>Alphaproteobacteria</taxon>
        <taxon>Maricaulales</taxon>
        <taxon>Robiginitomaculaceae</taxon>
        <taxon>Hellea</taxon>
    </lineage>
</organism>
<dbReference type="AlphaFoldDB" id="A0A7C5M002"/>
<accession>A0A7C5M002</accession>
<name>A0A7C5M002_9PROT</name>
<dbReference type="Pfam" id="PF08238">
    <property type="entry name" value="Sel1"/>
    <property type="match status" value="7"/>
</dbReference>
<reference evidence="1" key="1">
    <citation type="journal article" date="2020" name="mSystems">
        <title>Genome- and Community-Level Interaction Insights into Carbon Utilization and Element Cycling Functions of Hydrothermarchaeota in Hydrothermal Sediment.</title>
        <authorList>
            <person name="Zhou Z."/>
            <person name="Liu Y."/>
            <person name="Xu W."/>
            <person name="Pan J."/>
            <person name="Luo Z.H."/>
            <person name="Li M."/>
        </authorList>
    </citation>
    <scope>NUCLEOTIDE SEQUENCE [LARGE SCALE GENOMIC DNA]</scope>
    <source>
        <strain evidence="1">HyVt-485</strain>
    </source>
</reference>
<dbReference type="SMART" id="SM00671">
    <property type="entry name" value="SEL1"/>
    <property type="match status" value="7"/>
</dbReference>
<dbReference type="PANTHER" id="PTHR11102:SF160">
    <property type="entry name" value="ERAD-ASSOCIATED E3 UBIQUITIN-PROTEIN LIGASE COMPONENT HRD3"/>
    <property type="match status" value="1"/>
</dbReference>
<protein>
    <recommendedName>
        <fullName evidence="2">Sel1 repeat family protein</fullName>
    </recommendedName>
</protein>
<evidence type="ECO:0000313" key="1">
    <source>
        <dbReference type="EMBL" id="HHL43313.1"/>
    </source>
</evidence>
<evidence type="ECO:0008006" key="2">
    <source>
        <dbReference type="Google" id="ProtNLM"/>
    </source>
</evidence>
<dbReference type="Proteomes" id="UP000885830">
    <property type="component" value="Unassembled WGS sequence"/>
</dbReference>
<dbReference type="Gene3D" id="1.25.40.10">
    <property type="entry name" value="Tetratricopeptide repeat domain"/>
    <property type="match status" value="2"/>
</dbReference>